<organism evidence="9 10">
    <name type="scientific">Ensifer adhaerens</name>
    <name type="common">Sinorhizobium morelense</name>
    <dbReference type="NCBI Taxonomy" id="106592"/>
    <lineage>
        <taxon>Bacteria</taxon>
        <taxon>Pseudomonadati</taxon>
        <taxon>Pseudomonadota</taxon>
        <taxon>Alphaproteobacteria</taxon>
        <taxon>Hyphomicrobiales</taxon>
        <taxon>Rhizobiaceae</taxon>
        <taxon>Sinorhizobium/Ensifer group</taxon>
        <taxon>Ensifer</taxon>
    </lineage>
</organism>
<accession>A0A9Q8YHM0</accession>
<feature type="transmembrane region" description="Helical" evidence="7">
    <location>
        <begin position="222"/>
        <end position="244"/>
    </location>
</feature>
<dbReference type="InterPro" id="IPR035906">
    <property type="entry name" value="MetI-like_sf"/>
</dbReference>
<reference evidence="9" key="1">
    <citation type="submission" date="2022-06" db="EMBL/GenBank/DDBJ databases">
        <title>Physiological and biochemical characterization and genomic elucidation of a strain of the genus Ensifer adhaerens M8 that combines arsenic oxidation and chromium reduction.</title>
        <authorList>
            <person name="Li X."/>
            <person name="Yu c."/>
        </authorList>
    </citation>
    <scope>NUCLEOTIDE SEQUENCE</scope>
    <source>
        <strain evidence="9">M8</strain>
        <plasmid evidence="9">pB</plasmid>
    </source>
</reference>
<keyword evidence="9" id="KW-0614">Plasmid</keyword>
<keyword evidence="4 7" id="KW-0812">Transmembrane</keyword>
<dbReference type="PROSITE" id="PS50928">
    <property type="entry name" value="ABC_TM1"/>
    <property type="match status" value="1"/>
</dbReference>
<dbReference type="Proteomes" id="UP001055460">
    <property type="component" value="Plasmid pB"/>
</dbReference>
<keyword evidence="2 7" id="KW-0813">Transport</keyword>
<dbReference type="GO" id="GO:0005886">
    <property type="term" value="C:plasma membrane"/>
    <property type="evidence" value="ECO:0007669"/>
    <property type="project" value="UniProtKB-SubCell"/>
</dbReference>
<keyword evidence="5 7" id="KW-1133">Transmembrane helix</keyword>
<dbReference type="EMBL" id="CP098809">
    <property type="protein sequence ID" value="USJ28265.1"/>
    <property type="molecule type" value="Genomic_DNA"/>
</dbReference>
<feature type="transmembrane region" description="Helical" evidence="7">
    <location>
        <begin position="175"/>
        <end position="202"/>
    </location>
</feature>
<comment type="similarity">
    <text evidence="7">Belongs to the binding-protein-dependent transport system permease family.</text>
</comment>
<evidence type="ECO:0000256" key="3">
    <source>
        <dbReference type="ARBA" id="ARBA00022475"/>
    </source>
</evidence>
<keyword evidence="6 7" id="KW-0472">Membrane</keyword>
<evidence type="ECO:0000256" key="6">
    <source>
        <dbReference type="ARBA" id="ARBA00023136"/>
    </source>
</evidence>
<gene>
    <name evidence="9" type="ORF">NE863_30950</name>
</gene>
<feature type="transmembrane region" description="Helical" evidence="7">
    <location>
        <begin position="33"/>
        <end position="57"/>
    </location>
</feature>
<evidence type="ECO:0000259" key="8">
    <source>
        <dbReference type="PROSITE" id="PS50928"/>
    </source>
</evidence>
<evidence type="ECO:0000256" key="5">
    <source>
        <dbReference type="ARBA" id="ARBA00022989"/>
    </source>
</evidence>
<dbReference type="InterPro" id="IPR000515">
    <property type="entry name" value="MetI-like"/>
</dbReference>
<evidence type="ECO:0000256" key="2">
    <source>
        <dbReference type="ARBA" id="ARBA00022448"/>
    </source>
</evidence>
<evidence type="ECO:0000256" key="1">
    <source>
        <dbReference type="ARBA" id="ARBA00004651"/>
    </source>
</evidence>
<geneLocation type="plasmid" evidence="9 10">
    <name>pB</name>
</geneLocation>
<dbReference type="Pfam" id="PF00528">
    <property type="entry name" value="BPD_transp_1"/>
    <property type="match status" value="1"/>
</dbReference>
<evidence type="ECO:0000313" key="10">
    <source>
        <dbReference type="Proteomes" id="UP001055460"/>
    </source>
</evidence>
<name>A0A9Q8YHM0_ENSAD</name>
<feature type="transmembrane region" description="Helical" evidence="7">
    <location>
        <begin position="251"/>
        <end position="272"/>
    </location>
</feature>
<dbReference type="InterPro" id="IPR051393">
    <property type="entry name" value="ABC_transporter_permease"/>
</dbReference>
<dbReference type="PANTHER" id="PTHR30193">
    <property type="entry name" value="ABC TRANSPORTER PERMEASE PROTEIN"/>
    <property type="match status" value="1"/>
</dbReference>
<evidence type="ECO:0000313" key="9">
    <source>
        <dbReference type="EMBL" id="USJ28265.1"/>
    </source>
</evidence>
<dbReference type="CDD" id="cd06261">
    <property type="entry name" value="TM_PBP2"/>
    <property type="match status" value="1"/>
</dbReference>
<dbReference type="RefSeq" id="WP_060643669.1">
    <property type="nucleotide sequence ID" value="NZ_CP098809.1"/>
</dbReference>
<comment type="subcellular location">
    <subcellularLocation>
        <location evidence="1 7">Cell membrane</location>
        <topology evidence="1 7">Multi-pass membrane protein</topology>
    </subcellularLocation>
</comment>
<proteinExistence type="inferred from homology"/>
<keyword evidence="3" id="KW-1003">Cell membrane</keyword>
<dbReference type="GO" id="GO:0055085">
    <property type="term" value="P:transmembrane transport"/>
    <property type="evidence" value="ECO:0007669"/>
    <property type="project" value="InterPro"/>
</dbReference>
<feature type="transmembrane region" description="Helical" evidence="7">
    <location>
        <begin position="284"/>
        <end position="303"/>
    </location>
</feature>
<protein>
    <submittedName>
        <fullName evidence="9">Sugar ABC transporter permease</fullName>
    </submittedName>
</protein>
<dbReference type="Gene3D" id="1.10.3720.10">
    <property type="entry name" value="MetI-like"/>
    <property type="match status" value="1"/>
</dbReference>
<evidence type="ECO:0000256" key="4">
    <source>
        <dbReference type="ARBA" id="ARBA00022692"/>
    </source>
</evidence>
<feature type="transmembrane region" description="Helical" evidence="7">
    <location>
        <begin position="136"/>
        <end position="163"/>
    </location>
</feature>
<dbReference type="SUPFAM" id="SSF161098">
    <property type="entry name" value="MetI-like"/>
    <property type="match status" value="1"/>
</dbReference>
<feature type="domain" description="ABC transmembrane type-1" evidence="8">
    <location>
        <begin position="88"/>
        <end position="302"/>
    </location>
</feature>
<dbReference type="AlphaFoldDB" id="A0A9Q8YHM0"/>
<sequence length="314" mass="33949">MTTFAVEVLEPAGAAGVAARAHAFWARLARLAWIAPVLVALIVTTLYPTVFLLALAFSKSTLGKPFRGFVGIKHFATALQDPIFLAAIGRSVAYALATSLVQLALGFLIALLFTSLLKAGRFLMSLVLLPLMTPPVMVGIAWKLIFAPAGGLLNGSLITYGFISEPISFLGHPTLAWLAIGAADLWQWTPFIVILCFAALSTVPDSVHEAALVDGANGWQRFWHITLPLVAAPLSSIYLLKLILSFKLFDLIYILTFGGPGFATTSAGFAIYRRAIEQFDVGRAAAETMIYALVIGLVTLPVVRLHQHFERREL</sequence>
<feature type="transmembrane region" description="Helical" evidence="7">
    <location>
        <begin position="92"/>
        <end position="116"/>
    </location>
</feature>
<evidence type="ECO:0000256" key="7">
    <source>
        <dbReference type="RuleBase" id="RU363032"/>
    </source>
</evidence>
<dbReference type="PANTHER" id="PTHR30193:SF45">
    <property type="entry name" value="ABC TRANSPORTER PERMEASE PROTEIN"/>
    <property type="match status" value="1"/>
</dbReference>